<sequence>MRNQILSIWKMCDPIYYFCSRLTYVTTNEDNIFRIRLTKYKGRNITLSDGTQILKNDTLVKIHLHNIRLLMEVKDIKSELKKAKMIYRSVQNSLPGVESYIRNHHRNSDIKGIIGITSLSKGTERLGFEIIDIMNPFYKWFKKLSFLPIGLLSNRGMSVNQILKYERPIYLFMSKEKLTHNYWRN</sequence>
<feature type="domain" description="YkoP-like" evidence="1">
    <location>
        <begin position="3"/>
        <end position="182"/>
    </location>
</feature>
<evidence type="ECO:0000259" key="1">
    <source>
        <dbReference type="Pfam" id="PF22790"/>
    </source>
</evidence>
<dbReference type="EMBL" id="SWBM01000001">
    <property type="protein sequence ID" value="TKC19530.1"/>
    <property type="molecule type" value="Genomic_DNA"/>
</dbReference>
<protein>
    <recommendedName>
        <fullName evidence="1">YkoP-like domain-containing protein</fullName>
    </recommendedName>
</protein>
<dbReference type="InterPro" id="IPR054467">
    <property type="entry name" value="YkoP-like_dom"/>
</dbReference>
<name>A0A4V5P229_9BACI</name>
<reference evidence="2 3" key="1">
    <citation type="journal article" date="2011" name="J. Microbiol.">
        <title>Bacillus kyonggiensis sp. nov., isolated from soil of a lettuce field.</title>
        <authorList>
            <person name="Dong K."/>
            <person name="Lee S."/>
        </authorList>
    </citation>
    <scope>NUCLEOTIDE SEQUENCE [LARGE SCALE GENOMIC DNA]</scope>
    <source>
        <strain evidence="2 3">NB22</strain>
    </source>
</reference>
<organism evidence="2 3">
    <name type="scientific">Robertmurraya kyonggiensis</name>
    <dbReference type="NCBI Taxonomy" id="1037680"/>
    <lineage>
        <taxon>Bacteria</taxon>
        <taxon>Bacillati</taxon>
        <taxon>Bacillota</taxon>
        <taxon>Bacilli</taxon>
        <taxon>Bacillales</taxon>
        <taxon>Bacillaceae</taxon>
        <taxon>Robertmurraya</taxon>
    </lineage>
</organism>
<dbReference type="OrthoDB" id="1951946at2"/>
<evidence type="ECO:0000313" key="3">
    <source>
        <dbReference type="Proteomes" id="UP000307756"/>
    </source>
</evidence>
<dbReference type="RefSeq" id="WP_136830438.1">
    <property type="nucleotide sequence ID" value="NZ_SWBM01000001.1"/>
</dbReference>
<dbReference type="Pfam" id="PF22790">
    <property type="entry name" value="YkoP"/>
    <property type="match status" value="1"/>
</dbReference>
<proteinExistence type="predicted"/>
<dbReference type="AlphaFoldDB" id="A0A4V5P229"/>
<evidence type="ECO:0000313" key="2">
    <source>
        <dbReference type="EMBL" id="TKC19530.1"/>
    </source>
</evidence>
<gene>
    <name evidence="2" type="ORF">FA727_08315</name>
</gene>
<accession>A0A4V5P229</accession>
<keyword evidence="3" id="KW-1185">Reference proteome</keyword>
<dbReference type="Proteomes" id="UP000307756">
    <property type="component" value="Unassembled WGS sequence"/>
</dbReference>
<comment type="caution">
    <text evidence="2">The sequence shown here is derived from an EMBL/GenBank/DDBJ whole genome shotgun (WGS) entry which is preliminary data.</text>
</comment>